<evidence type="ECO:0000256" key="1">
    <source>
        <dbReference type="SAM" id="MobiDB-lite"/>
    </source>
</evidence>
<evidence type="ECO:0000313" key="2">
    <source>
        <dbReference type="EMBL" id="KAJ7690501.1"/>
    </source>
</evidence>
<feature type="compositionally biased region" description="Low complexity" evidence="1">
    <location>
        <begin position="235"/>
        <end position="254"/>
    </location>
</feature>
<feature type="compositionally biased region" description="Polar residues" evidence="1">
    <location>
        <begin position="208"/>
        <end position="222"/>
    </location>
</feature>
<name>A0AAD7GH14_MYCRO</name>
<feature type="compositionally biased region" description="Low complexity" evidence="1">
    <location>
        <begin position="38"/>
        <end position="61"/>
    </location>
</feature>
<feature type="region of interest" description="Disordered" evidence="1">
    <location>
        <begin position="38"/>
        <end position="150"/>
    </location>
</feature>
<dbReference type="EMBL" id="JARKIE010000064">
    <property type="protein sequence ID" value="KAJ7690501.1"/>
    <property type="molecule type" value="Genomic_DNA"/>
</dbReference>
<reference evidence="2" key="1">
    <citation type="submission" date="2023-03" db="EMBL/GenBank/DDBJ databases">
        <title>Massive genome expansion in bonnet fungi (Mycena s.s.) driven by repeated elements and novel gene families across ecological guilds.</title>
        <authorList>
            <consortium name="Lawrence Berkeley National Laboratory"/>
            <person name="Harder C.B."/>
            <person name="Miyauchi S."/>
            <person name="Viragh M."/>
            <person name="Kuo A."/>
            <person name="Thoen E."/>
            <person name="Andreopoulos B."/>
            <person name="Lu D."/>
            <person name="Skrede I."/>
            <person name="Drula E."/>
            <person name="Henrissat B."/>
            <person name="Morin E."/>
            <person name="Kohler A."/>
            <person name="Barry K."/>
            <person name="LaButti K."/>
            <person name="Morin E."/>
            <person name="Salamov A."/>
            <person name="Lipzen A."/>
            <person name="Mereny Z."/>
            <person name="Hegedus B."/>
            <person name="Baldrian P."/>
            <person name="Stursova M."/>
            <person name="Weitz H."/>
            <person name="Taylor A."/>
            <person name="Grigoriev I.V."/>
            <person name="Nagy L.G."/>
            <person name="Martin F."/>
            <person name="Kauserud H."/>
        </authorList>
    </citation>
    <scope>NUCLEOTIDE SEQUENCE</scope>
    <source>
        <strain evidence="2">CBHHK067</strain>
    </source>
</reference>
<gene>
    <name evidence="2" type="ORF">B0H17DRAFT_1201634</name>
</gene>
<sequence>MQTRACVCACASSPSSRSGPTDEIDAADAPTCACLRASSADMVSSASDAEASSHSDASSGSRPPPRAPPPPSCSDTVYARPARIQSPSDADVRSRPKKKAKQSTLPPSASPKITVVEIPESDSDDERPEAKRGPSSTSRHHIHPPIALTVKGTAMISRSYCQEHDEIGESIIDVQQELTTTTQQQKALAAQLKELKSQKKELDRVPRHSTSGRTAQSTSSIPQLVGNADSDSDVDSAAPQTSSSPPVSSPAPLLRPLDCNDTDFLIAIRTTAPSESVAFDPEFNAPLDSLPALCPEPPREFNQESAVPAPVFPQPHLNILAEDLFSFPPVFPQPLLDIPEEDFFSFLDTPGFDSDLFFNTPTFDFDAQIAALRIDFHTFDDQPLFPPTSFSSQRDWPVLPCAPLQSPAYFICILP</sequence>
<evidence type="ECO:0000313" key="3">
    <source>
        <dbReference type="Proteomes" id="UP001221757"/>
    </source>
</evidence>
<keyword evidence="3" id="KW-1185">Reference proteome</keyword>
<feature type="compositionally biased region" description="Pro residues" evidence="1">
    <location>
        <begin position="62"/>
        <end position="72"/>
    </location>
</feature>
<feature type="region of interest" description="Disordered" evidence="1">
    <location>
        <begin position="196"/>
        <end position="254"/>
    </location>
</feature>
<proteinExistence type="predicted"/>
<dbReference type="AlphaFoldDB" id="A0AAD7GH14"/>
<organism evidence="2 3">
    <name type="scientific">Mycena rosella</name>
    <name type="common">Pink bonnet</name>
    <name type="synonym">Agaricus rosellus</name>
    <dbReference type="NCBI Taxonomy" id="1033263"/>
    <lineage>
        <taxon>Eukaryota</taxon>
        <taxon>Fungi</taxon>
        <taxon>Dikarya</taxon>
        <taxon>Basidiomycota</taxon>
        <taxon>Agaricomycotina</taxon>
        <taxon>Agaricomycetes</taxon>
        <taxon>Agaricomycetidae</taxon>
        <taxon>Agaricales</taxon>
        <taxon>Marasmiineae</taxon>
        <taxon>Mycenaceae</taxon>
        <taxon>Mycena</taxon>
    </lineage>
</organism>
<feature type="compositionally biased region" description="Basic and acidic residues" evidence="1">
    <location>
        <begin position="196"/>
        <end position="206"/>
    </location>
</feature>
<dbReference type="Proteomes" id="UP001221757">
    <property type="component" value="Unassembled WGS sequence"/>
</dbReference>
<protein>
    <submittedName>
        <fullName evidence="2">Uncharacterized protein</fullName>
    </submittedName>
</protein>
<accession>A0AAD7GH14</accession>
<comment type="caution">
    <text evidence="2">The sequence shown here is derived from an EMBL/GenBank/DDBJ whole genome shotgun (WGS) entry which is preliminary data.</text>
</comment>